<reference evidence="9 10" key="1">
    <citation type="submission" date="2016-09" db="EMBL/GenBank/DDBJ databases">
        <title>Genomic analysis reveals versatility of anaerobic energy metabolism of Geosporobacter ferrireducens IRF9 of phylum Firmicutes.</title>
        <authorList>
            <person name="Kim S.-J."/>
        </authorList>
    </citation>
    <scope>NUCLEOTIDE SEQUENCE [LARGE SCALE GENOMIC DNA]</scope>
    <source>
        <strain evidence="9 10">IRF9</strain>
    </source>
</reference>
<name>A0A1D8GHZ7_9FIRM</name>
<comment type="similarity">
    <text evidence="1 8">Belongs to the bacterial ribosomal protein bS6 family.</text>
</comment>
<dbReference type="Gene3D" id="3.30.70.60">
    <property type="match status" value="1"/>
</dbReference>
<sequence>MRKYEAMFIMKSNLEEEKRNEVINKFKAIIETDGEIESVDEWGNRKLAYPINKLNDGYYVLVHFKAGADLPKELDRNFKISDDVIRHMIVNLEEK</sequence>
<dbReference type="PANTHER" id="PTHR21011:SF1">
    <property type="entry name" value="SMALL RIBOSOMAL SUBUNIT PROTEIN BS6M"/>
    <property type="match status" value="1"/>
</dbReference>
<organism evidence="9 10">
    <name type="scientific">Geosporobacter ferrireducens</name>
    <dbReference type="NCBI Taxonomy" id="1424294"/>
    <lineage>
        <taxon>Bacteria</taxon>
        <taxon>Bacillati</taxon>
        <taxon>Bacillota</taxon>
        <taxon>Clostridia</taxon>
        <taxon>Peptostreptococcales</taxon>
        <taxon>Thermotaleaceae</taxon>
        <taxon>Geosporobacter</taxon>
    </lineage>
</organism>
<keyword evidence="10" id="KW-1185">Reference proteome</keyword>
<evidence type="ECO:0000256" key="3">
    <source>
        <dbReference type="ARBA" id="ARBA00022884"/>
    </source>
</evidence>
<dbReference type="SUPFAM" id="SSF54995">
    <property type="entry name" value="Ribosomal protein S6"/>
    <property type="match status" value="1"/>
</dbReference>
<dbReference type="GO" id="GO:1990904">
    <property type="term" value="C:ribonucleoprotein complex"/>
    <property type="evidence" value="ECO:0007669"/>
    <property type="project" value="UniProtKB-KW"/>
</dbReference>
<dbReference type="GO" id="GO:0003735">
    <property type="term" value="F:structural constituent of ribosome"/>
    <property type="evidence" value="ECO:0007669"/>
    <property type="project" value="InterPro"/>
</dbReference>
<dbReference type="CDD" id="cd00473">
    <property type="entry name" value="bS6"/>
    <property type="match status" value="1"/>
</dbReference>
<dbReference type="NCBIfam" id="TIGR00166">
    <property type="entry name" value="S6"/>
    <property type="match status" value="1"/>
</dbReference>
<evidence type="ECO:0000256" key="4">
    <source>
        <dbReference type="ARBA" id="ARBA00022980"/>
    </source>
</evidence>
<dbReference type="GO" id="GO:0005840">
    <property type="term" value="C:ribosome"/>
    <property type="evidence" value="ECO:0007669"/>
    <property type="project" value="UniProtKB-KW"/>
</dbReference>
<evidence type="ECO:0000256" key="2">
    <source>
        <dbReference type="ARBA" id="ARBA00022730"/>
    </source>
</evidence>
<dbReference type="Proteomes" id="UP000095743">
    <property type="component" value="Chromosome"/>
</dbReference>
<dbReference type="STRING" id="1424294.Gferi_13645"/>
<dbReference type="GO" id="GO:0006412">
    <property type="term" value="P:translation"/>
    <property type="evidence" value="ECO:0007669"/>
    <property type="project" value="UniProtKB-UniRule"/>
</dbReference>
<dbReference type="KEGG" id="gfe:Gferi_13645"/>
<dbReference type="EMBL" id="CP017269">
    <property type="protein sequence ID" value="AOT70526.1"/>
    <property type="molecule type" value="Genomic_DNA"/>
</dbReference>
<evidence type="ECO:0000313" key="9">
    <source>
        <dbReference type="EMBL" id="AOT70526.1"/>
    </source>
</evidence>
<dbReference type="FunFam" id="3.30.70.60:FF:000002">
    <property type="entry name" value="30S ribosomal protein S6"/>
    <property type="match status" value="1"/>
</dbReference>
<keyword evidence="5 8" id="KW-0687">Ribonucleoprotein</keyword>
<evidence type="ECO:0000313" key="10">
    <source>
        <dbReference type="Proteomes" id="UP000095743"/>
    </source>
</evidence>
<dbReference type="InterPro" id="IPR020814">
    <property type="entry name" value="Ribosomal_S6_plastid/chlpt"/>
</dbReference>
<keyword evidence="3 8" id="KW-0694">RNA-binding</keyword>
<dbReference type="Pfam" id="PF01250">
    <property type="entry name" value="Ribosomal_S6"/>
    <property type="match status" value="1"/>
</dbReference>
<evidence type="ECO:0000256" key="7">
    <source>
        <dbReference type="ARBA" id="ARBA00035294"/>
    </source>
</evidence>
<dbReference type="GO" id="GO:0070181">
    <property type="term" value="F:small ribosomal subunit rRNA binding"/>
    <property type="evidence" value="ECO:0007669"/>
    <property type="project" value="TreeGrafter"/>
</dbReference>
<dbReference type="InterPro" id="IPR035980">
    <property type="entry name" value="Ribosomal_bS6_sf"/>
</dbReference>
<gene>
    <name evidence="8" type="primary">rpsF</name>
    <name evidence="9" type="ORF">Gferi_13645</name>
</gene>
<keyword evidence="4 8" id="KW-0689">Ribosomal protein</keyword>
<keyword evidence="2 8" id="KW-0699">rRNA-binding</keyword>
<accession>A0A1D8GHZ7</accession>
<evidence type="ECO:0000256" key="1">
    <source>
        <dbReference type="ARBA" id="ARBA00009512"/>
    </source>
</evidence>
<dbReference type="PANTHER" id="PTHR21011">
    <property type="entry name" value="MITOCHONDRIAL 28S RIBOSOMAL PROTEIN S6"/>
    <property type="match status" value="1"/>
</dbReference>
<protein>
    <recommendedName>
        <fullName evidence="7 8">Small ribosomal subunit protein bS6</fullName>
    </recommendedName>
</protein>
<dbReference type="AlphaFoldDB" id="A0A1D8GHZ7"/>
<dbReference type="InterPro" id="IPR014717">
    <property type="entry name" value="Transl_elong_EF1B/ribsomal_bS6"/>
</dbReference>
<dbReference type="OrthoDB" id="9812702at2"/>
<evidence type="ECO:0000256" key="6">
    <source>
        <dbReference type="ARBA" id="ARBA00035104"/>
    </source>
</evidence>
<dbReference type="HAMAP" id="MF_00360">
    <property type="entry name" value="Ribosomal_bS6"/>
    <property type="match status" value="1"/>
</dbReference>
<dbReference type="RefSeq" id="WP_069977372.1">
    <property type="nucleotide sequence ID" value="NZ_CP017269.1"/>
</dbReference>
<dbReference type="GO" id="GO:0005737">
    <property type="term" value="C:cytoplasm"/>
    <property type="evidence" value="ECO:0007669"/>
    <property type="project" value="UniProtKB-ARBA"/>
</dbReference>
<comment type="function">
    <text evidence="6 8">Binds together with bS18 to 16S ribosomal RNA.</text>
</comment>
<evidence type="ECO:0000256" key="5">
    <source>
        <dbReference type="ARBA" id="ARBA00023274"/>
    </source>
</evidence>
<evidence type="ECO:0000256" key="8">
    <source>
        <dbReference type="HAMAP-Rule" id="MF_00360"/>
    </source>
</evidence>
<dbReference type="InterPro" id="IPR000529">
    <property type="entry name" value="Ribosomal_bS6"/>
</dbReference>
<proteinExistence type="inferred from homology"/>